<dbReference type="SUPFAM" id="SSF50715">
    <property type="entry name" value="Ribosomal protein L25-like"/>
    <property type="match status" value="1"/>
</dbReference>
<dbReference type="NCBIfam" id="TIGR00731">
    <property type="entry name" value="bL25_bact_ctc"/>
    <property type="match status" value="1"/>
</dbReference>
<dbReference type="PANTHER" id="PTHR33284:SF1">
    <property type="entry name" value="RIBOSOMAL PROTEIN L25_GLN-TRNA SYNTHETASE, ANTI-CODON-BINDING DOMAIN-CONTAINING PROTEIN"/>
    <property type="match status" value="1"/>
</dbReference>
<dbReference type="InterPro" id="IPR037121">
    <property type="entry name" value="Ribosomal_bL25_C"/>
</dbReference>
<feature type="compositionally biased region" description="Acidic residues" evidence="6">
    <location>
        <begin position="185"/>
        <end position="196"/>
    </location>
</feature>
<comment type="subunit">
    <text evidence="5">Part of the 50S ribosomal subunit; part of the 5S rRNA/L5/L18/L25 subcomplex. Contacts the 5S rRNA. Binds to the 5S rRNA independently of L5 and L18.</text>
</comment>
<dbReference type="InterPro" id="IPR020930">
    <property type="entry name" value="Ribosomal_uL5_bac-type"/>
</dbReference>
<feature type="domain" description="Large ribosomal subunit protein bL25 L25" evidence="7">
    <location>
        <begin position="4"/>
        <end position="90"/>
    </location>
</feature>
<dbReference type="CDD" id="cd00495">
    <property type="entry name" value="Ribosomal_L25_TL5_CTC"/>
    <property type="match status" value="1"/>
</dbReference>
<comment type="function">
    <text evidence="5">This is one of the proteins that binds to the 5S RNA in the ribosome where it forms part of the central protuberance.</text>
</comment>
<dbReference type="GO" id="GO:0022625">
    <property type="term" value="C:cytosolic large ribosomal subunit"/>
    <property type="evidence" value="ECO:0007669"/>
    <property type="project" value="TreeGrafter"/>
</dbReference>
<keyword evidence="1 5" id="KW-0699">rRNA-binding</keyword>
<dbReference type="AlphaFoldDB" id="R4K417"/>
<dbReference type="PANTHER" id="PTHR33284">
    <property type="entry name" value="RIBOSOMAL PROTEIN L25/GLN-TRNA SYNTHETASE, ANTI-CODON-BINDING DOMAIN-CONTAINING PROTEIN"/>
    <property type="match status" value="1"/>
</dbReference>
<dbReference type="InterPro" id="IPR020056">
    <property type="entry name" value="Rbsml_bL25/Gln-tRNA_synth_N"/>
</dbReference>
<dbReference type="Gene3D" id="2.170.120.20">
    <property type="entry name" value="Ribosomal protein L25, beta domain"/>
    <property type="match status" value="1"/>
</dbReference>
<evidence type="ECO:0000259" key="7">
    <source>
        <dbReference type="Pfam" id="PF01386"/>
    </source>
</evidence>
<dbReference type="Gene3D" id="2.40.240.10">
    <property type="entry name" value="Ribosomal Protein L25, Chain P"/>
    <property type="match status" value="1"/>
</dbReference>
<evidence type="ECO:0000256" key="1">
    <source>
        <dbReference type="ARBA" id="ARBA00022730"/>
    </source>
</evidence>
<protein>
    <recommendedName>
        <fullName evidence="5">Large ribosomal subunit protein bL25</fullName>
    </recommendedName>
    <alternativeName>
        <fullName evidence="5">General stress protein CTC</fullName>
    </alternativeName>
</protein>
<keyword evidence="10" id="KW-1185">Reference proteome</keyword>
<dbReference type="InterPro" id="IPR020057">
    <property type="entry name" value="Ribosomal_bL25_b-dom"/>
</dbReference>
<feature type="region of interest" description="Disordered" evidence="6">
    <location>
        <begin position="181"/>
        <end position="207"/>
    </location>
</feature>
<evidence type="ECO:0000256" key="6">
    <source>
        <dbReference type="SAM" id="MobiDB-lite"/>
    </source>
</evidence>
<dbReference type="RefSeq" id="WP_015616174.1">
    <property type="nucleotide sequence ID" value="NC_021182.1"/>
</dbReference>
<evidence type="ECO:0000259" key="8">
    <source>
        <dbReference type="Pfam" id="PF14693"/>
    </source>
</evidence>
<dbReference type="Proteomes" id="UP000013523">
    <property type="component" value="Chromosome"/>
</dbReference>
<dbReference type="GO" id="GO:0008097">
    <property type="term" value="F:5S rRNA binding"/>
    <property type="evidence" value="ECO:0007669"/>
    <property type="project" value="InterPro"/>
</dbReference>
<name>R4K417_CLOPA</name>
<dbReference type="Pfam" id="PF01386">
    <property type="entry name" value="Ribosomal_L25p"/>
    <property type="match status" value="1"/>
</dbReference>
<organism evidence="9 10">
    <name type="scientific">Clostridium pasteurianum BC1</name>
    <dbReference type="NCBI Taxonomy" id="86416"/>
    <lineage>
        <taxon>Bacteria</taxon>
        <taxon>Bacillati</taxon>
        <taxon>Bacillota</taxon>
        <taxon>Clostridia</taxon>
        <taxon>Eubacteriales</taxon>
        <taxon>Clostridiaceae</taxon>
        <taxon>Clostridium</taxon>
    </lineage>
</organism>
<dbReference type="KEGG" id="cpas:Clopa_3054"/>
<comment type="similarity">
    <text evidence="5">Belongs to the bacterial ribosomal protein bL25 family. CTC subfamily.</text>
</comment>
<feature type="domain" description="Large ribosomal subunit protein bL25 beta" evidence="8">
    <location>
        <begin position="98"/>
        <end position="179"/>
    </location>
</feature>
<reference evidence="9 10" key="1">
    <citation type="submission" date="2012-01" db="EMBL/GenBank/DDBJ databases">
        <title>Complete sequence of chromosome of Clostridium pasteurianum BC1.</title>
        <authorList>
            <consortium name="US DOE Joint Genome Institute"/>
            <person name="Lucas S."/>
            <person name="Han J."/>
            <person name="Lapidus A."/>
            <person name="Cheng J.-F."/>
            <person name="Goodwin L."/>
            <person name="Pitluck S."/>
            <person name="Peters L."/>
            <person name="Mikhailova N."/>
            <person name="Teshima H."/>
            <person name="Detter J.C."/>
            <person name="Han C."/>
            <person name="Tapia R."/>
            <person name="Land M."/>
            <person name="Hauser L."/>
            <person name="Kyrpides N."/>
            <person name="Ivanova N."/>
            <person name="Pagani I."/>
            <person name="Dunn J."/>
            <person name="Taghavi S."/>
            <person name="Francis A."/>
            <person name="van der Lelie D."/>
            <person name="Woyke T."/>
        </authorList>
    </citation>
    <scope>NUCLEOTIDE SEQUENCE [LARGE SCALE GENOMIC DNA]</scope>
    <source>
        <strain evidence="9 10">BC1</strain>
    </source>
</reference>
<dbReference type="HOGENOM" id="CLU_075939_2_2_9"/>
<dbReference type="InterPro" id="IPR029751">
    <property type="entry name" value="Ribosomal_L25_dom"/>
</dbReference>
<keyword evidence="2 5" id="KW-0694">RNA-binding</keyword>
<sequence length="207" mass="22683">MELINANIRNKSVNHAAKKNRKSGLVPGILYGKNIENTLFEIGEMELQREVACNGEHGILNINIDGKKHKTLIKEIQKDSVKHKILHIDLEELSENSKLVTEVPLTFKGEDSIRKFGGILQKSKDSVKIRCEADNLPRNINVDISNLSFGDSLRVADIEASSEISIIDDLNSIVLTVTGASGGDIPDESGEGEEDTENHSEVPSTSV</sequence>
<dbReference type="Pfam" id="PF14693">
    <property type="entry name" value="Ribosomal_TL5_C"/>
    <property type="match status" value="1"/>
</dbReference>
<dbReference type="PATRIC" id="fig|86416.3.peg.3042"/>
<dbReference type="OrthoDB" id="9790002at2"/>
<keyword evidence="4 5" id="KW-0687">Ribonucleoprotein</keyword>
<accession>R4K417</accession>
<dbReference type="InterPro" id="IPR001021">
    <property type="entry name" value="Ribosomal_bL25_long"/>
</dbReference>
<evidence type="ECO:0000313" key="9">
    <source>
        <dbReference type="EMBL" id="AGK97882.1"/>
    </source>
</evidence>
<dbReference type="STRING" id="86416.Clopa_3054"/>
<dbReference type="EMBL" id="CP003261">
    <property type="protein sequence ID" value="AGK97882.1"/>
    <property type="molecule type" value="Genomic_DNA"/>
</dbReference>
<evidence type="ECO:0000256" key="3">
    <source>
        <dbReference type="ARBA" id="ARBA00022980"/>
    </source>
</evidence>
<keyword evidence="3 5" id="KW-0689">Ribosomal protein</keyword>
<proteinExistence type="inferred from homology"/>
<dbReference type="GO" id="GO:0006412">
    <property type="term" value="P:translation"/>
    <property type="evidence" value="ECO:0007669"/>
    <property type="project" value="UniProtKB-UniRule"/>
</dbReference>
<dbReference type="HAMAP" id="MF_01334">
    <property type="entry name" value="Ribosomal_bL25_CTC"/>
    <property type="match status" value="1"/>
</dbReference>
<evidence type="ECO:0000256" key="2">
    <source>
        <dbReference type="ARBA" id="ARBA00022884"/>
    </source>
</evidence>
<evidence type="ECO:0000313" key="10">
    <source>
        <dbReference type="Proteomes" id="UP000013523"/>
    </source>
</evidence>
<evidence type="ECO:0000256" key="5">
    <source>
        <dbReference type="HAMAP-Rule" id="MF_01334"/>
    </source>
</evidence>
<dbReference type="InterPro" id="IPR011035">
    <property type="entry name" value="Ribosomal_bL25/Gln-tRNA_synth"/>
</dbReference>
<dbReference type="eggNOG" id="COG1825">
    <property type="taxonomic scope" value="Bacteria"/>
</dbReference>
<evidence type="ECO:0000256" key="4">
    <source>
        <dbReference type="ARBA" id="ARBA00023274"/>
    </source>
</evidence>
<gene>
    <name evidence="5" type="primary">rplY</name>
    <name evidence="5" type="synonym">ctc</name>
    <name evidence="9" type="ORF">Clopa_3054</name>
</gene>
<dbReference type="GO" id="GO:0003735">
    <property type="term" value="F:structural constituent of ribosome"/>
    <property type="evidence" value="ECO:0007669"/>
    <property type="project" value="InterPro"/>
</dbReference>